<feature type="domain" description="PiggyBac transposable element-derived protein" evidence="1">
    <location>
        <begin position="2"/>
        <end position="83"/>
    </location>
</feature>
<dbReference type="PANTHER" id="PTHR46599">
    <property type="entry name" value="PIGGYBAC TRANSPOSABLE ELEMENT-DERIVED PROTEIN 4"/>
    <property type="match status" value="1"/>
</dbReference>
<dbReference type="InterPro" id="IPR029526">
    <property type="entry name" value="PGBD"/>
</dbReference>
<evidence type="ECO:0000259" key="1">
    <source>
        <dbReference type="Pfam" id="PF13843"/>
    </source>
</evidence>
<gene>
    <name evidence="2" type="ORF">J437_LFUL003605</name>
</gene>
<proteinExistence type="predicted"/>
<reference evidence="2" key="1">
    <citation type="submission" date="2013-04" db="EMBL/GenBank/DDBJ databases">
        <authorList>
            <person name="Qu J."/>
            <person name="Murali S.C."/>
            <person name="Bandaranaike D."/>
            <person name="Bellair M."/>
            <person name="Blankenburg K."/>
            <person name="Chao H."/>
            <person name="Dinh H."/>
            <person name="Doddapaneni H."/>
            <person name="Downs B."/>
            <person name="Dugan-Rocha S."/>
            <person name="Elkadiri S."/>
            <person name="Gnanaolivu R.D."/>
            <person name="Hernandez B."/>
            <person name="Javaid M."/>
            <person name="Jayaseelan J.C."/>
            <person name="Lee S."/>
            <person name="Li M."/>
            <person name="Ming W."/>
            <person name="Munidasa M."/>
            <person name="Muniz J."/>
            <person name="Nguyen L."/>
            <person name="Ongeri F."/>
            <person name="Osuji N."/>
            <person name="Pu L.-L."/>
            <person name="Puazo M."/>
            <person name="Qu C."/>
            <person name="Quiroz J."/>
            <person name="Raj R."/>
            <person name="Weissenberger G."/>
            <person name="Xin Y."/>
            <person name="Zou X."/>
            <person name="Han Y."/>
            <person name="Richards S."/>
            <person name="Worley K."/>
            <person name="Muzny D."/>
            <person name="Gibbs R."/>
        </authorList>
    </citation>
    <scope>NUCLEOTIDE SEQUENCE</scope>
    <source>
        <strain evidence="2">Sampled in the wild</strain>
    </source>
</reference>
<dbReference type="PANTHER" id="PTHR46599:SF3">
    <property type="entry name" value="PIGGYBAC TRANSPOSABLE ELEMENT-DERIVED PROTEIN 4"/>
    <property type="match status" value="1"/>
</dbReference>
<dbReference type="OrthoDB" id="6146839at2759"/>
<sequence>MKWHDKKVVSLLSMVHNTEFVDLEKRGKVSRKPKLVLEYNHTMGGVDRADQHLTNYPIIKKRGKKYYKKMFFHLLDQATWNSFVLYRKSGGTKSNLDFRMELVENIIERYHTEDMSSKGGRPSDEPHPLRLTERHFPGYIPATEKKEKPCRQCAVWLLLGNIFLALLHKKLLPDHLQLHNHLGKSPLLLGEDLLEQRHAAVSNAVRRRSFRALCASAIALLLGW</sequence>
<protein>
    <recommendedName>
        <fullName evidence="1">PiggyBac transposable element-derived protein domain-containing protein</fullName>
    </recommendedName>
</protein>
<evidence type="ECO:0000313" key="3">
    <source>
        <dbReference type="Proteomes" id="UP000792457"/>
    </source>
</evidence>
<dbReference type="AlphaFoldDB" id="A0A8K0KHV9"/>
<dbReference type="Proteomes" id="UP000792457">
    <property type="component" value="Unassembled WGS sequence"/>
</dbReference>
<evidence type="ECO:0000313" key="2">
    <source>
        <dbReference type="EMBL" id="KAG8235322.1"/>
    </source>
</evidence>
<accession>A0A8K0KHV9</accession>
<keyword evidence="3" id="KW-1185">Reference proteome</keyword>
<dbReference type="EMBL" id="KZ308899">
    <property type="protein sequence ID" value="KAG8235322.1"/>
    <property type="molecule type" value="Genomic_DNA"/>
</dbReference>
<dbReference type="Pfam" id="PF13843">
    <property type="entry name" value="DDE_Tnp_1_7"/>
    <property type="match status" value="1"/>
</dbReference>
<comment type="caution">
    <text evidence="2">The sequence shown here is derived from an EMBL/GenBank/DDBJ whole genome shotgun (WGS) entry which is preliminary data.</text>
</comment>
<name>A0A8K0KHV9_LADFU</name>
<organism evidence="2 3">
    <name type="scientific">Ladona fulva</name>
    <name type="common">Scarce chaser dragonfly</name>
    <name type="synonym">Libellula fulva</name>
    <dbReference type="NCBI Taxonomy" id="123851"/>
    <lineage>
        <taxon>Eukaryota</taxon>
        <taxon>Metazoa</taxon>
        <taxon>Ecdysozoa</taxon>
        <taxon>Arthropoda</taxon>
        <taxon>Hexapoda</taxon>
        <taxon>Insecta</taxon>
        <taxon>Pterygota</taxon>
        <taxon>Palaeoptera</taxon>
        <taxon>Odonata</taxon>
        <taxon>Epiprocta</taxon>
        <taxon>Anisoptera</taxon>
        <taxon>Libelluloidea</taxon>
        <taxon>Libellulidae</taxon>
        <taxon>Ladona</taxon>
    </lineage>
</organism>
<reference evidence="2" key="2">
    <citation type="submission" date="2017-10" db="EMBL/GenBank/DDBJ databases">
        <title>Ladona fulva Genome sequencing and assembly.</title>
        <authorList>
            <person name="Murali S."/>
            <person name="Richards S."/>
            <person name="Bandaranaike D."/>
            <person name="Bellair M."/>
            <person name="Blankenburg K."/>
            <person name="Chao H."/>
            <person name="Dinh H."/>
            <person name="Doddapaneni H."/>
            <person name="Dugan-Rocha S."/>
            <person name="Elkadiri S."/>
            <person name="Gnanaolivu R."/>
            <person name="Hernandez B."/>
            <person name="Skinner E."/>
            <person name="Javaid M."/>
            <person name="Lee S."/>
            <person name="Li M."/>
            <person name="Ming W."/>
            <person name="Munidasa M."/>
            <person name="Muniz J."/>
            <person name="Nguyen L."/>
            <person name="Hughes D."/>
            <person name="Osuji N."/>
            <person name="Pu L.-L."/>
            <person name="Puazo M."/>
            <person name="Qu C."/>
            <person name="Quiroz J."/>
            <person name="Raj R."/>
            <person name="Weissenberger G."/>
            <person name="Xin Y."/>
            <person name="Zou X."/>
            <person name="Han Y."/>
            <person name="Worley K."/>
            <person name="Muzny D."/>
            <person name="Gibbs R."/>
        </authorList>
    </citation>
    <scope>NUCLEOTIDE SEQUENCE</scope>
    <source>
        <strain evidence="2">Sampled in the wild</strain>
    </source>
</reference>